<comment type="caution">
    <text evidence="1">The sequence shown here is derived from an EMBL/GenBank/DDBJ whole genome shotgun (WGS) entry which is preliminary data.</text>
</comment>
<reference evidence="1 2" key="1">
    <citation type="submission" date="2023-02" db="EMBL/GenBank/DDBJ databases">
        <title>LHISI_Scaffold_Assembly.</title>
        <authorList>
            <person name="Stuart O.P."/>
            <person name="Cleave R."/>
            <person name="Magrath M.J.L."/>
            <person name="Mikheyev A.S."/>
        </authorList>
    </citation>
    <scope>NUCLEOTIDE SEQUENCE [LARGE SCALE GENOMIC DNA]</scope>
    <source>
        <strain evidence="1">Daus_M_001</strain>
        <tissue evidence="1">Leg muscle</tissue>
    </source>
</reference>
<protein>
    <submittedName>
        <fullName evidence="1">Uncharacterized protein</fullName>
    </submittedName>
</protein>
<keyword evidence="2" id="KW-1185">Reference proteome</keyword>
<name>A0ABQ9GC89_9NEOP</name>
<accession>A0ABQ9GC89</accession>
<evidence type="ECO:0000313" key="2">
    <source>
        <dbReference type="Proteomes" id="UP001159363"/>
    </source>
</evidence>
<proteinExistence type="predicted"/>
<dbReference type="Proteomes" id="UP001159363">
    <property type="component" value="Chromosome 12"/>
</dbReference>
<gene>
    <name evidence="1" type="ORF">PR048_029036</name>
</gene>
<evidence type="ECO:0000313" key="1">
    <source>
        <dbReference type="EMBL" id="KAJ8870025.1"/>
    </source>
</evidence>
<sequence length="517" mass="57639">MGCMAAVSEQLDCSPPTKTNRVQSPGVTLLDFRKWKWCLTMPLVGGFFSGDPPFPLHFHSGAGPYSPRFTLIGSEDPANIFAYRLFTEKVGWTPVGTLRPRSRSEEAIRATLTRTPSASSLLRARRAVFPSKLRPPQDGTVATRTRVWRMGTTASRSGVHDPALVLCRNLTAPTNTARHDPKRNYDTFQCDYLNLQHREYVMARASRSRLVQGIPRSTRAAHHARNAAIVLGWCATDLGCGRFWVRIPRKRTVINIGRNVLDVPAAIQLSRYTPVGPERLLTDYHCRPIYIFYFLFKTTEANRVRFPAESLPDFLMWESCWTMALVGGFFAEISRFPHPFIPALLHTHLTSLSSALESSMLGASQISLLYCETVDRDVETLSLDRFVQVTADDVVALQEPTKCAIAGQHNSRTVATYFLLIHTISSIGAAVGQRLELSPPTEVNRIRFPAKPRPDEAAGRWVFIGKLLPPPPPVHPSAATFSPRFTLIGSQDLDVKSTSKHLLSTPFALNTYIRVST</sequence>
<organism evidence="1 2">
    <name type="scientific">Dryococelus australis</name>
    <dbReference type="NCBI Taxonomy" id="614101"/>
    <lineage>
        <taxon>Eukaryota</taxon>
        <taxon>Metazoa</taxon>
        <taxon>Ecdysozoa</taxon>
        <taxon>Arthropoda</taxon>
        <taxon>Hexapoda</taxon>
        <taxon>Insecta</taxon>
        <taxon>Pterygota</taxon>
        <taxon>Neoptera</taxon>
        <taxon>Polyneoptera</taxon>
        <taxon>Phasmatodea</taxon>
        <taxon>Verophasmatodea</taxon>
        <taxon>Anareolatae</taxon>
        <taxon>Phasmatidae</taxon>
        <taxon>Eurycanthinae</taxon>
        <taxon>Dryococelus</taxon>
    </lineage>
</organism>
<dbReference type="EMBL" id="JARBHB010000013">
    <property type="protein sequence ID" value="KAJ8870025.1"/>
    <property type="molecule type" value="Genomic_DNA"/>
</dbReference>